<dbReference type="PROSITE" id="PS00518">
    <property type="entry name" value="ZF_RING_1"/>
    <property type="match status" value="1"/>
</dbReference>
<dbReference type="GO" id="GO:0008270">
    <property type="term" value="F:zinc ion binding"/>
    <property type="evidence" value="ECO:0007669"/>
    <property type="project" value="UniProtKB-KW"/>
</dbReference>
<accession>A0AAW1TIG0</accession>
<dbReference type="InterPro" id="IPR017907">
    <property type="entry name" value="Znf_RING_CS"/>
</dbReference>
<dbReference type="AlphaFoldDB" id="A0AAW1TIG0"/>
<dbReference type="Pfam" id="PF13639">
    <property type="entry name" value="zf-RING_2"/>
    <property type="match status" value="1"/>
</dbReference>
<keyword evidence="2 4" id="KW-0863">Zinc-finger</keyword>
<dbReference type="PANTHER" id="PTHR47692:SF2">
    <property type="entry name" value="ZINC FINGER RING-TYPE DOMAIN CONTAINING PROTEIN"/>
    <property type="match status" value="1"/>
</dbReference>
<keyword evidence="1" id="KW-0479">Metal-binding</keyword>
<protein>
    <recommendedName>
        <fullName evidence="6">RING-type domain-containing protein</fullName>
    </recommendedName>
</protein>
<dbReference type="EMBL" id="JALJOV010000001">
    <property type="protein sequence ID" value="KAK9869078.1"/>
    <property type="molecule type" value="Genomic_DNA"/>
</dbReference>
<evidence type="ECO:0000313" key="7">
    <source>
        <dbReference type="EMBL" id="KAK9869078.1"/>
    </source>
</evidence>
<dbReference type="Gene3D" id="3.30.40.10">
    <property type="entry name" value="Zinc/RING finger domain, C3HC4 (zinc finger)"/>
    <property type="match status" value="1"/>
</dbReference>
<evidence type="ECO:0000256" key="4">
    <source>
        <dbReference type="PROSITE-ProRule" id="PRU00175"/>
    </source>
</evidence>
<keyword evidence="8" id="KW-1185">Reference proteome</keyword>
<dbReference type="Proteomes" id="UP001485043">
    <property type="component" value="Unassembled WGS sequence"/>
</dbReference>
<feature type="region of interest" description="Disordered" evidence="5">
    <location>
        <begin position="296"/>
        <end position="320"/>
    </location>
</feature>
<feature type="domain" description="RING-type" evidence="6">
    <location>
        <begin position="12"/>
        <end position="65"/>
    </location>
</feature>
<evidence type="ECO:0000256" key="5">
    <source>
        <dbReference type="SAM" id="MobiDB-lite"/>
    </source>
</evidence>
<sequence length="381" mass="41342">MGSETCYLDSDCPVCLRPTPEVQAAYLLPACWHRFCTECISKWTAVQQQHPGPATAPSYSCPLCKANYDSYVWGSQSDQTFQQTSVDPQHQFQAPPTILSPEVRARRAFYYSRDPPCHSTQDRRSVQLQARAWDADFLQRGDVVTFAARELRALLLEANVDLLVLHVQGILDANARQRGSQDGAAWRHAVSAGMQKFLPEHAAQFAAELWAFFVSGKSLTAYDLACSKAMHRAQLDTALPADVLALRAGSETTGSQSLAIGSGAACMGGNGEEPSVLEHPELGRASEEDQVITITDEDSDLHSGISAESGPAGSDDYDFLAHLPPKRLRREEHAPGGIAQTCHQSFEHAPGGTAQTCHPDEGIDAAESRQHVSADPAHVSH</sequence>
<dbReference type="PANTHER" id="PTHR47692">
    <property type="entry name" value="RING/U-BOX SUPERFAMILY PROTEIN"/>
    <property type="match status" value="1"/>
</dbReference>
<keyword evidence="3" id="KW-0862">Zinc</keyword>
<dbReference type="InterPro" id="IPR001841">
    <property type="entry name" value="Znf_RING"/>
</dbReference>
<dbReference type="SMART" id="SM00184">
    <property type="entry name" value="RING"/>
    <property type="match status" value="1"/>
</dbReference>
<dbReference type="SUPFAM" id="SSF57850">
    <property type="entry name" value="RING/U-box"/>
    <property type="match status" value="1"/>
</dbReference>
<dbReference type="PROSITE" id="PS50089">
    <property type="entry name" value="ZF_RING_2"/>
    <property type="match status" value="1"/>
</dbReference>
<evidence type="ECO:0000256" key="2">
    <source>
        <dbReference type="ARBA" id="ARBA00022771"/>
    </source>
</evidence>
<evidence type="ECO:0000259" key="6">
    <source>
        <dbReference type="PROSITE" id="PS50089"/>
    </source>
</evidence>
<reference evidence="7 8" key="1">
    <citation type="journal article" date="2024" name="Nat. Commun.">
        <title>Phylogenomics reveals the evolutionary origins of lichenization in chlorophyte algae.</title>
        <authorList>
            <person name="Puginier C."/>
            <person name="Libourel C."/>
            <person name="Otte J."/>
            <person name="Skaloud P."/>
            <person name="Haon M."/>
            <person name="Grisel S."/>
            <person name="Petersen M."/>
            <person name="Berrin J.G."/>
            <person name="Delaux P.M."/>
            <person name="Dal Grande F."/>
            <person name="Keller J."/>
        </authorList>
    </citation>
    <scope>NUCLEOTIDE SEQUENCE [LARGE SCALE GENOMIC DNA]</scope>
    <source>
        <strain evidence="7 8">SAG 2523</strain>
    </source>
</reference>
<comment type="caution">
    <text evidence="7">The sequence shown here is derived from an EMBL/GenBank/DDBJ whole genome shotgun (WGS) entry which is preliminary data.</text>
</comment>
<dbReference type="InterPro" id="IPR013083">
    <property type="entry name" value="Znf_RING/FYVE/PHD"/>
</dbReference>
<organism evidence="7 8">
    <name type="scientific">Apatococcus fuscideae</name>
    <dbReference type="NCBI Taxonomy" id="2026836"/>
    <lineage>
        <taxon>Eukaryota</taxon>
        <taxon>Viridiplantae</taxon>
        <taxon>Chlorophyta</taxon>
        <taxon>core chlorophytes</taxon>
        <taxon>Trebouxiophyceae</taxon>
        <taxon>Chlorellales</taxon>
        <taxon>Chlorellaceae</taxon>
        <taxon>Apatococcus</taxon>
    </lineage>
</organism>
<evidence type="ECO:0000313" key="8">
    <source>
        <dbReference type="Proteomes" id="UP001485043"/>
    </source>
</evidence>
<name>A0AAW1TIG0_9CHLO</name>
<proteinExistence type="predicted"/>
<gene>
    <name evidence="7" type="ORF">WJX84_005003</name>
</gene>
<evidence type="ECO:0000256" key="3">
    <source>
        <dbReference type="ARBA" id="ARBA00022833"/>
    </source>
</evidence>
<evidence type="ECO:0000256" key="1">
    <source>
        <dbReference type="ARBA" id="ARBA00022723"/>
    </source>
</evidence>